<keyword evidence="2" id="KW-1185">Reference proteome</keyword>
<gene>
    <name evidence="1" type="ORF">CLLU_21540</name>
</gene>
<dbReference type="OrthoDB" id="1725471at2"/>
<accession>A0A2T0BLX2</accession>
<dbReference type="AlphaFoldDB" id="A0A2T0BLX2"/>
<dbReference type="EMBL" id="PVXP01000030">
    <property type="protein sequence ID" value="PRR84885.1"/>
    <property type="molecule type" value="Genomic_DNA"/>
</dbReference>
<proteinExistence type="predicted"/>
<protein>
    <submittedName>
        <fullName evidence="1">Uncharacterized protein</fullName>
    </submittedName>
</protein>
<dbReference type="RefSeq" id="WP_106009776.1">
    <property type="nucleotide sequence ID" value="NZ_JALCPJ010000036.1"/>
</dbReference>
<comment type="caution">
    <text evidence="1">The sequence shown here is derived from an EMBL/GenBank/DDBJ whole genome shotgun (WGS) entry which is preliminary data.</text>
</comment>
<name>A0A2T0BLX2_9CLOT</name>
<dbReference type="Proteomes" id="UP000237798">
    <property type="component" value="Unassembled WGS sequence"/>
</dbReference>
<sequence length="64" mass="7117">MASNEEMKHVGSSCPGYEPDDFGFKSYSSDAEPDYRSCTNCRNLKDGKCVKNLYDQVLAGLDQT</sequence>
<organism evidence="1 2">
    <name type="scientific">Clostridium luticellarii</name>
    <dbReference type="NCBI Taxonomy" id="1691940"/>
    <lineage>
        <taxon>Bacteria</taxon>
        <taxon>Bacillati</taxon>
        <taxon>Bacillota</taxon>
        <taxon>Clostridia</taxon>
        <taxon>Eubacteriales</taxon>
        <taxon>Clostridiaceae</taxon>
        <taxon>Clostridium</taxon>
    </lineage>
</organism>
<evidence type="ECO:0000313" key="1">
    <source>
        <dbReference type="EMBL" id="PRR84885.1"/>
    </source>
</evidence>
<reference evidence="1 2" key="1">
    <citation type="submission" date="2018-03" db="EMBL/GenBank/DDBJ databases">
        <title>Genome sequence of Clostridium luticellarii DSM 29923.</title>
        <authorList>
            <person name="Poehlein A."/>
            <person name="Daniel R."/>
        </authorList>
    </citation>
    <scope>NUCLEOTIDE SEQUENCE [LARGE SCALE GENOMIC DNA]</scope>
    <source>
        <strain evidence="1 2">DSM 29923</strain>
    </source>
</reference>
<evidence type="ECO:0000313" key="2">
    <source>
        <dbReference type="Proteomes" id="UP000237798"/>
    </source>
</evidence>